<dbReference type="PROSITE" id="PS51257">
    <property type="entry name" value="PROKAR_LIPOPROTEIN"/>
    <property type="match status" value="1"/>
</dbReference>
<proteinExistence type="predicted"/>
<name>A0A1X0J0J4_9MYCO</name>
<dbReference type="AlphaFoldDB" id="A0A1X0J0J4"/>
<dbReference type="EMBL" id="MVII01000019">
    <property type="protein sequence ID" value="ORB55231.1"/>
    <property type="molecule type" value="Genomic_DNA"/>
</dbReference>
<evidence type="ECO:0000256" key="1">
    <source>
        <dbReference type="SAM" id="SignalP"/>
    </source>
</evidence>
<dbReference type="Pfam" id="PF05305">
    <property type="entry name" value="DUF732"/>
    <property type="match status" value="1"/>
</dbReference>
<feature type="domain" description="DUF732" evidence="2">
    <location>
        <begin position="66"/>
        <end position="139"/>
    </location>
</feature>
<feature type="signal peptide" evidence="1">
    <location>
        <begin position="1"/>
        <end position="17"/>
    </location>
</feature>
<evidence type="ECO:0000313" key="3">
    <source>
        <dbReference type="EMBL" id="ORB55231.1"/>
    </source>
</evidence>
<feature type="chain" id="PRO_5038806999" description="DUF732 domain-containing protein" evidence="1">
    <location>
        <begin position="18"/>
        <end position="143"/>
    </location>
</feature>
<sequence>MDLRKLGLCALSAVALAGCSQPAGQTAAGGSTVVTSVIVSVPAAARETVTVTAQPTSVTPEEGDPNDQAFMAVLVQHDINVGSRAQSIALGHRVCEWFEERPDNDLAAAVKGIVQSYPKISQEQAALLAGAAGRAYCPDTQIR</sequence>
<dbReference type="PROSITE" id="PS00430">
    <property type="entry name" value="TONB_DEPENDENT_REC_1"/>
    <property type="match status" value="1"/>
</dbReference>
<organism evidence="3 4">
    <name type="scientific">Mycobacteroides saopaulense</name>
    <dbReference type="NCBI Taxonomy" id="1578165"/>
    <lineage>
        <taxon>Bacteria</taxon>
        <taxon>Bacillati</taxon>
        <taxon>Actinomycetota</taxon>
        <taxon>Actinomycetes</taxon>
        <taxon>Mycobacteriales</taxon>
        <taxon>Mycobacteriaceae</taxon>
        <taxon>Mycobacteroides</taxon>
    </lineage>
</organism>
<evidence type="ECO:0000313" key="4">
    <source>
        <dbReference type="Proteomes" id="UP000192434"/>
    </source>
</evidence>
<dbReference type="InterPro" id="IPR007969">
    <property type="entry name" value="DUF732"/>
</dbReference>
<dbReference type="Proteomes" id="UP000192434">
    <property type="component" value="Unassembled WGS sequence"/>
</dbReference>
<evidence type="ECO:0000259" key="2">
    <source>
        <dbReference type="Pfam" id="PF05305"/>
    </source>
</evidence>
<keyword evidence="1" id="KW-0732">Signal</keyword>
<dbReference type="InterPro" id="IPR010916">
    <property type="entry name" value="TonB_box_CS"/>
</dbReference>
<accession>A0A1X0J0J4</accession>
<protein>
    <recommendedName>
        <fullName evidence="2">DUF732 domain-containing protein</fullName>
    </recommendedName>
</protein>
<dbReference type="OrthoDB" id="9888443at2"/>
<reference evidence="3 4" key="1">
    <citation type="submission" date="2016-12" db="EMBL/GenBank/DDBJ databases">
        <title>The new phylogeny of genus Mycobacterium.</title>
        <authorList>
            <person name="Tortoli E."/>
            <person name="Trovato A."/>
            <person name="Cirillo D.M."/>
        </authorList>
    </citation>
    <scope>NUCLEOTIDE SEQUENCE [LARGE SCALE GENOMIC DNA]</scope>
    <source>
        <strain evidence="3 4">CCUG 66554</strain>
    </source>
</reference>
<gene>
    <name evidence="3" type="ORF">BST43_15285</name>
</gene>
<dbReference type="RefSeq" id="WP_054491396.1">
    <property type="nucleotide sequence ID" value="NZ_MVII01000019.1"/>
</dbReference>
<comment type="caution">
    <text evidence="3">The sequence shown here is derived from an EMBL/GenBank/DDBJ whole genome shotgun (WGS) entry which is preliminary data.</text>
</comment>